<gene>
    <name evidence="1" type="ORF">DSO57_1003769</name>
</gene>
<dbReference type="EMBL" id="QTSX02002849">
    <property type="protein sequence ID" value="KAJ9074714.1"/>
    <property type="molecule type" value="Genomic_DNA"/>
</dbReference>
<protein>
    <submittedName>
        <fullName evidence="1">Uncharacterized protein</fullName>
    </submittedName>
</protein>
<evidence type="ECO:0000313" key="1">
    <source>
        <dbReference type="EMBL" id="KAJ9074714.1"/>
    </source>
</evidence>
<organism evidence="1 2">
    <name type="scientific">Entomophthora muscae</name>
    <dbReference type="NCBI Taxonomy" id="34485"/>
    <lineage>
        <taxon>Eukaryota</taxon>
        <taxon>Fungi</taxon>
        <taxon>Fungi incertae sedis</taxon>
        <taxon>Zoopagomycota</taxon>
        <taxon>Entomophthoromycotina</taxon>
        <taxon>Entomophthoromycetes</taxon>
        <taxon>Entomophthorales</taxon>
        <taxon>Entomophthoraceae</taxon>
        <taxon>Entomophthora</taxon>
    </lineage>
</organism>
<comment type="caution">
    <text evidence="1">The sequence shown here is derived from an EMBL/GenBank/DDBJ whole genome shotgun (WGS) entry which is preliminary data.</text>
</comment>
<sequence>METTPPLELEMYYNSPMGIFNTPMEKELVFNNMPKLPMSTEEQEMDDNYKPVVPGILKHSLEATTLKIEKLSKGISIDKLFEDTSITISLAVLFQESPTLQQKAHKAVLAFQPHRREKLFLAGTGAPRTEGAINRRMIHIIPDKVPIKAYLMSPSHHLT</sequence>
<dbReference type="Proteomes" id="UP001165960">
    <property type="component" value="Unassembled WGS sequence"/>
</dbReference>
<accession>A0ACC2TJD8</accession>
<proteinExistence type="predicted"/>
<keyword evidence="2" id="KW-1185">Reference proteome</keyword>
<name>A0ACC2TJD8_9FUNG</name>
<evidence type="ECO:0000313" key="2">
    <source>
        <dbReference type="Proteomes" id="UP001165960"/>
    </source>
</evidence>
<reference evidence="1" key="1">
    <citation type="submission" date="2022-04" db="EMBL/GenBank/DDBJ databases">
        <title>Genome of the entomopathogenic fungus Entomophthora muscae.</title>
        <authorList>
            <person name="Elya C."/>
            <person name="Lovett B.R."/>
            <person name="Lee E."/>
            <person name="Macias A.M."/>
            <person name="Hajek A.E."/>
            <person name="De Bivort B.L."/>
            <person name="Kasson M.T."/>
            <person name="De Fine Licht H.H."/>
            <person name="Stajich J.E."/>
        </authorList>
    </citation>
    <scope>NUCLEOTIDE SEQUENCE</scope>
    <source>
        <strain evidence="1">Berkeley</strain>
    </source>
</reference>